<reference evidence="1" key="1">
    <citation type="submission" date="2022-09" db="EMBL/GenBank/DDBJ databases">
        <authorList>
            <person name="Duchaud E."/>
        </authorList>
    </citation>
    <scope>NUCLEOTIDE SEQUENCE</scope>
    <source>
        <strain evidence="1">TRV642</strain>
    </source>
</reference>
<dbReference type="AlphaFoldDB" id="A0A9W4TH71"/>
<dbReference type="RefSeq" id="WP_263362839.1">
    <property type="nucleotide sequence ID" value="NZ_OX336425.1"/>
</dbReference>
<evidence type="ECO:0000313" key="2">
    <source>
        <dbReference type="Proteomes" id="UP001152749"/>
    </source>
</evidence>
<dbReference type="Proteomes" id="UP001152749">
    <property type="component" value="Chromosome"/>
</dbReference>
<evidence type="ECO:0000313" key="1">
    <source>
        <dbReference type="EMBL" id="CAI2766882.1"/>
    </source>
</evidence>
<gene>
    <name evidence="1" type="ORF">TRV642_1950</name>
</gene>
<protein>
    <submittedName>
        <fullName evidence="1">Uncharacterized protein</fullName>
    </submittedName>
</protein>
<name>A0A9W4TH71_9FLAO</name>
<sequence>MEMQQKELATTILKLISKMNYFTKLEPDAENNSFSVPIRLSSYYELNLTISSLLKTCISLLKKDISSDVTIDLIILLEIALQLLPDDEMELLDKMREINKR</sequence>
<dbReference type="KEGG" id="fcs:TRV642_1950"/>
<dbReference type="EMBL" id="OX336425">
    <property type="protein sequence ID" value="CAI2766882.1"/>
    <property type="molecule type" value="Genomic_DNA"/>
</dbReference>
<organism evidence="1 2">
    <name type="scientific">Flavobacterium collinsii</name>
    <dbReference type="NCBI Taxonomy" id="1114861"/>
    <lineage>
        <taxon>Bacteria</taxon>
        <taxon>Pseudomonadati</taxon>
        <taxon>Bacteroidota</taxon>
        <taxon>Flavobacteriia</taxon>
        <taxon>Flavobacteriales</taxon>
        <taxon>Flavobacteriaceae</taxon>
        <taxon>Flavobacterium</taxon>
    </lineage>
</organism>
<proteinExistence type="predicted"/>
<accession>A0A9W4TH71</accession>